<keyword evidence="3" id="KW-1185">Reference proteome</keyword>
<gene>
    <name evidence="2" type="ORF">J43TS3_18670</name>
</gene>
<reference evidence="2" key="1">
    <citation type="submission" date="2021-03" db="EMBL/GenBank/DDBJ databases">
        <title>Antimicrobial resistance genes in bacteria isolated from Japanese honey, and their potential for conferring macrolide and lincosamide resistance in the American foulbrood pathogen Paenibacillus larvae.</title>
        <authorList>
            <person name="Okamoto M."/>
            <person name="Kumagai M."/>
            <person name="Kanamori H."/>
            <person name="Takamatsu D."/>
        </authorList>
    </citation>
    <scope>NUCLEOTIDE SEQUENCE</scope>
    <source>
        <strain evidence="2">J43TS3</strain>
    </source>
</reference>
<keyword evidence="1" id="KW-0472">Membrane</keyword>
<feature type="transmembrane region" description="Helical" evidence="1">
    <location>
        <begin position="7"/>
        <end position="24"/>
    </location>
</feature>
<protein>
    <submittedName>
        <fullName evidence="2">Uncharacterized protein</fullName>
    </submittedName>
</protein>
<evidence type="ECO:0000313" key="3">
    <source>
        <dbReference type="Proteomes" id="UP000676917"/>
    </source>
</evidence>
<organism evidence="2 3">
    <name type="scientific">Ornithinibacillus bavariensis</name>
    <dbReference type="NCBI Taxonomy" id="545502"/>
    <lineage>
        <taxon>Bacteria</taxon>
        <taxon>Bacillati</taxon>
        <taxon>Bacillota</taxon>
        <taxon>Bacilli</taxon>
        <taxon>Bacillales</taxon>
        <taxon>Bacillaceae</taxon>
        <taxon>Ornithinibacillus</taxon>
    </lineage>
</organism>
<sequence length="49" mass="5118">MNYVRSGLAFLGFLIAGTGIGMFFHNTEAGGAVGFGLGILSILVLRKDD</sequence>
<evidence type="ECO:0000256" key="1">
    <source>
        <dbReference type="SAM" id="Phobius"/>
    </source>
</evidence>
<dbReference type="AlphaFoldDB" id="A0A919X825"/>
<dbReference type="EMBL" id="BORP01000003">
    <property type="protein sequence ID" value="GIO27256.1"/>
    <property type="molecule type" value="Genomic_DNA"/>
</dbReference>
<dbReference type="RefSeq" id="WP_212920750.1">
    <property type="nucleotide sequence ID" value="NZ_BORP01000003.1"/>
</dbReference>
<evidence type="ECO:0000313" key="2">
    <source>
        <dbReference type="EMBL" id="GIO27256.1"/>
    </source>
</evidence>
<accession>A0A919X825</accession>
<keyword evidence="1" id="KW-0812">Transmembrane</keyword>
<dbReference type="Proteomes" id="UP000676917">
    <property type="component" value="Unassembled WGS sequence"/>
</dbReference>
<comment type="caution">
    <text evidence="2">The sequence shown here is derived from an EMBL/GenBank/DDBJ whole genome shotgun (WGS) entry which is preliminary data.</text>
</comment>
<name>A0A919X825_9BACI</name>
<proteinExistence type="predicted"/>
<feature type="transmembrane region" description="Helical" evidence="1">
    <location>
        <begin position="30"/>
        <end position="46"/>
    </location>
</feature>
<keyword evidence="1" id="KW-1133">Transmembrane helix</keyword>